<proteinExistence type="predicted"/>
<dbReference type="InterPro" id="IPR032942">
    <property type="entry name" value="BPI/LBP/Plunc"/>
</dbReference>
<dbReference type="PANTHER" id="PTHR10504:SF145">
    <property type="entry name" value="PROTEIN CBG15266"/>
    <property type="match status" value="1"/>
</dbReference>
<feature type="chain" id="PRO_5043139333" evidence="1">
    <location>
        <begin position="19"/>
        <end position="180"/>
    </location>
</feature>
<sequence>MLLLLLLQLGAFFSALHGADVVSTVRIRLTNQALQFFNKIGHHIVDYEIWKITFPAITLPIEGGPGTGEVNVTELNIRAFESPKFSFKFAPPNGIAWNSSGGSAKILGDWHAVYNIYLSGYVKAKANDIRVYMQTNVLVRDERPQIEVTDCVMDVDHLDVSIGGGVIPWIVNLFRAQLAV</sequence>
<dbReference type="GO" id="GO:0008289">
    <property type="term" value="F:lipid binding"/>
    <property type="evidence" value="ECO:0007669"/>
    <property type="project" value="InterPro"/>
</dbReference>
<protein>
    <submittedName>
        <fullName evidence="5">BPI1 domain-containing protein</fullName>
    </submittedName>
</protein>
<keyword evidence="4" id="KW-1185">Reference proteome</keyword>
<dbReference type="SUPFAM" id="SSF55394">
    <property type="entry name" value="Bactericidal permeability-increasing protein, BPI"/>
    <property type="match status" value="1"/>
</dbReference>
<dbReference type="OrthoDB" id="5857016at2759"/>
<dbReference type="AlphaFoldDB" id="A0A183EZ87"/>
<evidence type="ECO:0000313" key="5">
    <source>
        <dbReference type="WBParaSite" id="GPUH_0002630801-mRNA-1"/>
    </source>
</evidence>
<dbReference type="InterPro" id="IPR017942">
    <property type="entry name" value="Lipid-bd_serum_glycop_N"/>
</dbReference>
<dbReference type="PANTHER" id="PTHR10504">
    <property type="entry name" value="BACTERICIDAL PERMEABILITY-INCREASING BPI PROTEIN-RELATED"/>
    <property type="match status" value="1"/>
</dbReference>
<gene>
    <name evidence="3" type="ORF">GPUH_LOCUS26279</name>
</gene>
<feature type="signal peptide" evidence="1">
    <location>
        <begin position="1"/>
        <end position="18"/>
    </location>
</feature>
<feature type="domain" description="Lipid-binding serum glycoprotein N-terminal" evidence="2">
    <location>
        <begin position="34"/>
        <end position="178"/>
    </location>
</feature>
<reference evidence="3 4" key="2">
    <citation type="submission" date="2018-11" db="EMBL/GenBank/DDBJ databases">
        <authorList>
            <consortium name="Pathogen Informatics"/>
        </authorList>
    </citation>
    <scope>NUCLEOTIDE SEQUENCE [LARGE SCALE GENOMIC DNA]</scope>
</reference>
<evidence type="ECO:0000256" key="1">
    <source>
        <dbReference type="SAM" id="SignalP"/>
    </source>
</evidence>
<keyword evidence="1" id="KW-0732">Signal</keyword>
<dbReference type="EMBL" id="UYRT01109743">
    <property type="protein sequence ID" value="VDN45335.1"/>
    <property type="molecule type" value="Genomic_DNA"/>
</dbReference>
<accession>A0A183EZ87</accession>
<dbReference type="GO" id="GO:0005615">
    <property type="term" value="C:extracellular space"/>
    <property type="evidence" value="ECO:0007669"/>
    <property type="project" value="TreeGrafter"/>
</dbReference>
<name>A0A183EZ87_9BILA</name>
<dbReference type="Gene3D" id="3.15.10.10">
    <property type="entry name" value="Bactericidal permeability-increasing protein, domain 1"/>
    <property type="match status" value="1"/>
</dbReference>
<evidence type="ECO:0000313" key="4">
    <source>
        <dbReference type="Proteomes" id="UP000271098"/>
    </source>
</evidence>
<reference evidence="5" key="1">
    <citation type="submission" date="2016-06" db="UniProtKB">
        <authorList>
            <consortium name="WormBaseParasite"/>
        </authorList>
    </citation>
    <scope>IDENTIFICATION</scope>
</reference>
<dbReference type="Pfam" id="PF01273">
    <property type="entry name" value="LBP_BPI_CETP"/>
    <property type="match status" value="1"/>
</dbReference>
<evidence type="ECO:0000259" key="2">
    <source>
        <dbReference type="Pfam" id="PF01273"/>
    </source>
</evidence>
<organism evidence="5">
    <name type="scientific">Gongylonema pulchrum</name>
    <dbReference type="NCBI Taxonomy" id="637853"/>
    <lineage>
        <taxon>Eukaryota</taxon>
        <taxon>Metazoa</taxon>
        <taxon>Ecdysozoa</taxon>
        <taxon>Nematoda</taxon>
        <taxon>Chromadorea</taxon>
        <taxon>Rhabditida</taxon>
        <taxon>Spirurina</taxon>
        <taxon>Spiruromorpha</taxon>
        <taxon>Spiruroidea</taxon>
        <taxon>Gongylonematidae</taxon>
        <taxon>Gongylonema</taxon>
    </lineage>
</organism>
<evidence type="ECO:0000313" key="3">
    <source>
        <dbReference type="EMBL" id="VDN45335.1"/>
    </source>
</evidence>
<dbReference type="WBParaSite" id="GPUH_0002630801-mRNA-1">
    <property type="protein sequence ID" value="GPUH_0002630801-mRNA-1"/>
    <property type="gene ID" value="GPUH_0002630801"/>
</dbReference>
<dbReference type="Proteomes" id="UP000271098">
    <property type="component" value="Unassembled WGS sequence"/>
</dbReference>
<dbReference type="InterPro" id="IPR017943">
    <property type="entry name" value="Bactericidal_perm-incr_a/b_dom"/>
</dbReference>